<evidence type="ECO:0000313" key="6">
    <source>
        <dbReference type="EMBL" id="MBP1327204.1"/>
    </source>
</evidence>
<keyword evidence="5" id="KW-0753">Steroid metabolism</keyword>
<dbReference type="InterPro" id="IPR020904">
    <property type="entry name" value="Sc_DH/Rdtase_CS"/>
</dbReference>
<dbReference type="GO" id="GO:0008202">
    <property type="term" value="P:steroid metabolic process"/>
    <property type="evidence" value="ECO:0007669"/>
    <property type="project" value="UniProtKB-KW"/>
</dbReference>
<reference evidence="6" key="1">
    <citation type="submission" date="2021-02" db="EMBL/GenBank/DDBJ databases">
        <title>Sequencing the genomes of 1000 actinobacteria strains.</title>
        <authorList>
            <person name="Klenk H.-P."/>
        </authorList>
    </citation>
    <scope>NUCLEOTIDE SEQUENCE</scope>
    <source>
        <strain evidence="6">DSM 22850</strain>
    </source>
</reference>
<dbReference type="PROSITE" id="PS00061">
    <property type="entry name" value="ADH_SHORT"/>
    <property type="match status" value="1"/>
</dbReference>
<evidence type="ECO:0000256" key="4">
    <source>
        <dbReference type="ARBA" id="ARBA00023098"/>
    </source>
</evidence>
<keyword evidence="4" id="KW-0443">Lipid metabolism</keyword>
<proteinExistence type="inferred from homology"/>
<evidence type="ECO:0000313" key="7">
    <source>
        <dbReference type="Proteomes" id="UP000675163"/>
    </source>
</evidence>
<dbReference type="SUPFAM" id="SSF51735">
    <property type="entry name" value="NAD(P)-binding Rossmann-fold domains"/>
    <property type="match status" value="1"/>
</dbReference>
<protein>
    <submittedName>
        <fullName evidence="6">3alpha(Or 20beta)-hydroxysteroid dehydrogenase</fullName>
        <ecNumber evidence="6">1.1.1.53</ecNumber>
    </submittedName>
</protein>
<evidence type="ECO:0000256" key="5">
    <source>
        <dbReference type="ARBA" id="ARBA00023221"/>
    </source>
</evidence>
<name>A0A940PXK0_9MICO</name>
<comment type="similarity">
    <text evidence="1">Belongs to the short-chain dehydrogenases/reductases (SDR) family.</text>
</comment>
<dbReference type="Gene3D" id="3.40.50.720">
    <property type="entry name" value="NAD(P)-binding Rossmann-like Domain"/>
    <property type="match status" value="1"/>
</dbReference>
<dbReference type="EC" id="1.1.1.53" evidence="6"/>
<dbReference type="RefSeq" id="WP_209705992.1">
    <property type="nucleotide sequence ID" value="NZ_JAFIDA010000001.1"/>
</dbReference>
<sequence>MGDSLRDKVAIITGGASGMGAEDARLFVAEGAKVVIADLNEEAGAALAAELGDAAIFQRLNVTEEDEWIATVDAAVATFGRLDVLVNNAGILSMKPTEELSKREFDLVMAVNTTSVFLGIKSVSALFKAQGSGSIINMSSLAGLAGQISALAYSASKWAVRGMSKSAALDLGPFGVRVNSVHPGTIATPMTASSGVVEGKPLPFAAMNRPGLPTEVAKVVAFLASDAASYVSGAEISVDGASAAGDSAQIYGILASLAGKQD</sequence>
<dbReference type="EMBL" id="JAFIDA010000001">
    <property type="protein sequence ID" value="MBP1327204.1"/>
    <property type="molecule type" value="Genomic_DNA"/>
</dbReference>
<gene>
    <name evidence="6" type="ORF">JOF28_002436</name>
</gene>
<dbReference type="FunFam" id="3.40.50.720:FF:000084">
    <property type="entry name" value="Short-chain dehydrogenase reductase"/>
    <property type="match status" value="1"/>
</dbReference>
<dbReference type="InterPro" id="IPR036291">
    <property type="entry name" value="NAD(P)-bd_dom_sf"/>
</dbReference>
<evidence type="ECO:0000256" key="3">
    <source>
        <dbReference type="ARBA" id="ARBA00023027"/>
    </source>
</evidence>
<keyword evidence="7" id="KW-1185">Reference proteome</keyword>
<dbReference type="PANTHER" id="PTHR43180">
    <property type="entry name" value="3-OXOACYL-(ACYL-CARRIER-PROTEIN) REDUCTASE (AFU_ORTHOLOGUE AFUA_6G11210)"/>
    <property type="match status" value="1"/>
</dbReference>
<keyword evidence="3" id="KW-0520">NAD</keyword>
<comment type="caution">
    <text evidence="6">The sequence shown here is derived from an EMBL/GenBank/DDBJ whole genome shotgun (WGS) entry which is preliminary data.</text>
</comment>
<evidence type="ECO:0000256" key="2">
    <source>
        <dbReference type="ARBA" id="ARBA00023002"/>
    </source>
</evidence>
<dbReference type="PANTHER" id="PTHR43180:SF28">
    <property type="entry name" value="NAD(P)-BINDING ROSSMANN-FOLD SUPERFAMILY PROTEIN"/>
    <property type="match status" value="1"/>
</dbReference>
<accession>A0A940PXK0</accession>
<organism evidence="6 7">
    <name type="scientific">Leucobacter exalbidus</name>
    <dbReference type="NCBI Taxonomy" id="662960"/>
    <lineage>
        <taxon>Bacteria</taxon>
        <taxon>Bacillati</taxon>
        <taxon>Actinomycetota</taxon>
        <taxon>Actinomycetes</taxon>
        <taxon>Micrococcales</taxon>
        <taxon>Microbacteriaceae</taxon>
        <taxon>Leucobacter</taxon>
    </lineage>
</organism>
<dbReference type="AlphaFoldDB" id="A0A940PXK0"/>
<dbReference type="GO" id="GO:0047044">
    <property type="term" value="F:androstan-3-alpha,17-beta-diol dehydrogenase (NAD+) activity"/>
    <property type="evidence" value="ECO:0007669"/>
    <property type="project" value="UniProtKB-EC"/>
</dbReference>
<dbReference type="InterPro" id="IPR002347">
    <property type="entry name" value="SDR_fam"/>
</dbReference>
<keyword evidence="2 6" id="KW-0560">Oxidoreductase</keyword>
<dbReference type="PRINTS" id="PR00081">
    <property type="entry name" value="GDHRDH"/>
</dbReference>
<evidence type="ECO:0000256" key="1">
    <source>
        <dbReference type="ARBA" id="ARBA00006484"/>
    </source>
</evidence>
<dbReference type="Proteomes" id="UP000675163">
    <property type="component" value="Unassembled WGS sequence"/>
</dbReference>
<dbReference type="NCBIfam" id="NF005559">
    <property type="entry name" value="PRK07231.1"/>
    <property type="match status" value="1"/>
</dbReference>
<dbReference type="PRINTS" id="PR00080">
    <property type="entry name" value="SDRFAMILY"/>
</dbReference>
<dbReference type="Pfam" id="PF13561">
    <property type="entry name" value="adh_short_C2"/>
    <property type="match status" value="1"/>
</dbReference>